<sequence length="406" mass="44808">MNQQLPDSPNLDAVHSALKAVKLLRCTVGDVFKCLADCPLVVNNDKSSPAEDNYSTPINTTTTAATTTSSNSTTTTTTTTGANVTASTAPAVATTTAANASTTGSSSPPSEAAANQALQDLQTLLLSVNSRFRELETACTLLTTPLNAGPVNISLGNSSLLGQDPHYDKTNLYADMISAYRWSDKMVEYSSFAATLLQQNSLRRSQTPVIYVKGRPQRRPPNGHNINAQQIDNFIANLQRVLPDLTIEVVRPFGAPTLLKVTIPRVLRAVILLRGLLIEWVVVKGIDETFDDPNYDSSYAKRLRRFPDAASNAAAAALELERLDIWSESRYEVFRKVSEHANAAMLHYYSPVHCDVALKTYLTWLKSYTNLFSAPCRKCNCRLQNFMPPSWRDNRTFEPYHEQCRP</sequence>
<dbReference type="GO" id="GO:0016592">
    <property type="term" value="C:mediator complex"/>
    <property type="evidence" value="ECO:0007669"/>
    <property type="project" value="InterPro"/>
</dbReference>
<dbReference type="Proteomes" id="UP000728032">
    <property type="component" value="Unassembled WGS sequence"/>
</dbReference>
<accession>A0A7R9QU40</accession>
<feature type="region of interest" description="Disordered" evidence="6">
    <location>
        <begin position="95"/>
        <end position="114"/>
    </location>
</feature>
<dbReference type="InterPro" id="IPR021627">
    <property type="entry name" value="Mediator_Med27"/>
</dbReference>
<dbReference type="PANTHER" id="PTHR13130:SF4">
    <property type="entry name" value="MEDIATOR OF RNA POLYMERASE II TRANSCRIPTION SUBUNIT 27"/>
    <property type="match status" value="1"/>
</dbReference>
<keyword evidence="8" id="KW-1185">Reference proteome</keyword>
<comment type="subcellular location">
    <subcellularLocation>
        <location evidence="1">Nucleus</location>
    </subcellularLocation>
</comment>
<dbReference type="OrthoDB" id="1868004at2759"/>
<evidence type="ECO:0000256" key="3">
    <source>
        <dbReference type="ARBA" id="ARBA00023015"/>
    </source>
</evidence>
<evidence type="ECO:0000256" key="6">
    <source>
        <dbReference type="SAM" id="MobiDB-lite"/>
    </source>
</evidence>
<evidence type="ECO:0000256" key="5">
    <source>
        <dbReference type="ARBA" id="ARBA00023242"/>
    </source>
</evidence>
<dbReference type="EMBL" id="OC927503">
    <property type="protein sequence ID" value="CAD7657266.1"/>
    <property type="molecule type" value="Genomic_DNA"/>
</dbReference>
<protein>
    <recommendedName>
        <fullName evidence="9">Mediator of RNA polymerase II transcription subunit 27</fullName>
    </recommendedName>
</protein>
<dbReference type="GO" id="GO:0006357">
    <property type="term" value="P:regulation of transcription by RNA polymerase II"/>
    <property type="evidence" value="ECO:0007669"/>
    <property type="project" value="TreeGrafter"/>
</dbReference>
<dbReference type="PANTHER" id="PTHR13130">
    <property type="entry name" value="34 KDA TRANSCRIPTIONAL CO-ACTIVATOR-RELATED"/>
    <property type="match status" value="1"/>
</dbReference>
<evidence type="ECO:0000313" key="7">
    <source>
        <dbReference type="EMBL" id="CAD7657266.1"/>
    </source>
</evidence>
<gene>
    <name evidence="7" type="ORF">ONB1V03_LOCUS13896</name>
</gene>
<evidence type="ECO:0000256" key="1">
    <source>
        <dbReference type="ARBA" id="ARBA00004123"/>
    </source>
</evidence>
<evidence type="ECO:0000256" key="2">
    <source>
        <dbReference type="ARBA" id="ARBA00008048"/>
    </source>
</evidence>
<organism evidence="7">
    <name type="scientific">Oppiella nova</name>
    <dbReference type="NCBI Taxonomy" id="334625"/>
    <lineage>
        <taxon>Eukaryota</taxon>
        <taxon>Metazoa</taxon>
        <taxon>Ecdysozoa</taxon>
        <taxon>Arthropoda</taxon>
        <taxon>Chelicerata</taxon>
        <taxon>Arachnida</taxon>
        <taxon>Acari</taxon>
        <taxon>Acariformes</taxon>
        <taxon>Sarcoptiformes</taxon>
        <taxon>Oribatida</taxon>
        <taxon>Brachypylina</taxon>
        <taxon>Oppioidea</taxon>
        <taxon>Oppiidae</taxon>
        <taxon>Oppiella</taxon>
    </lineage>
</organism>
<dbReference type="GO" id="GO:0003713">
    <property type="term" value="F:transcription coactivator activity"/>
    <property type="evidence" value="ECO:0007669"/>
    <property type="project" value="TreeGrafter"/>
</dbReference>
<dbReference type="EMBL" id="CAJPVJ010012678">
    <property type="protein sequence ID" value="CAG2174452.1"/>
    <property type="molecule type" value="Genomic_DNA"/>
</dbReference>
<keyword evidence="3" id="KW-0805">Transcription regulation</keyword>
<evidence type="ECO:0000256" key="4">
    <source>
        <dbReference type="ARBA" id="ARBA00023163"/>
    </source>
</evidence>
<evidence type="ECO:0000313" key="8">
    <source>
        <dbReference type="Proteomes" id="UP000728032"/>
    </source>
</evidence>
<comment type="similarity">
    <text evidence="2">Belongs to the Mediator complex subunit 27 family.</text>
</comment>
<keyword evidence="5" id="KW-0539">Nucleus</keyword>
<dbReference type="AlphaFoldDB" id="A0A7R9QU40"/>
<feature type="region of interest" description="Disordered" evidence="6">
    <location>
        <begin position="45"/>
        <end position="82"/>
    </location>
</feature>
<dbReference type="Pfam" id="PF11571">
    <property type="entry name" value="Med27"/>
    <property type="match status" value="1"/>
</dbReference>
<evidence type="ECO:0008006" key="9">
    <source>
        <dbReference type="Google" id="ProtNLM"/>
    </source>
</evidence>
<name>A0A7R9QU40_9ACAR</name>
<proteinExistence type="inferred from homology"/>
<keyword evidence="4" id="KW-0804">Transcription</keyword>
<feature type="compositionally biased region" description="Low complexity" evidence="6">
    <location>
        <begin position="55"/>
        <end position="82"/>
    </location>
</feature>
<reference evidence="7" key="1">
    <citation type="submission" date="2020-11" db="EMBL/GenBank/DDBJ databases">
        <authorList>
            <person name="Tran Van P."/>
        </authorList>
    </citation>
    <scope>NUCLEOTIDE SEQUENCE</scope>
</reference>